<gene>
    <name evidence="1" type="ORF">SK128_015724</name>
</gene>
<evidence type="ECO:0000313" key="1">
    <source>
        <dbReference type="EMBL" id="KAK7085180.1"/>
    </source>
</evidence>
<reference evidence="1 2" key="1">
    <citation type="submission" date="2023-11" db="EMBL/GenBank/DDBJ databases">
        <title>Halocaridina rubra genome assembly.</title>
        <authorList>
            <person name="Smith C."/>
        </authorList>
    </citation>
    <scope>NUCLEOTIDE SEQUENCE [LARGE SCALE GENOMIC DNA]</scope>
    <source>
        <strain evidence="1">EP-1</strain>
        <tissue evidence="1">Whole</tissue>
    </source>
</reference>
<name>A0AAN9AFB9_HALRR</name>
<dbReference type="EMBL" id="JAXCGZ010001889">
    <property type="protein sequence ID" value="KAK7085180.1"/>
    <property type="molecule type" value="Genomic_DNA"/>
</dbReference>
<comment type="caution">
    <text evidence="1">The sequence shown here is derived from an EMBL/GenBank/DDBJ whole genome shotgun (WGS) entry which is preliminary data.</text>
</comment>
<evidence type="ECO:0000313" key="2">
    <source>
        <dbReference type="Proteomes" id="UP001381693"/>
    </source>
</evidence>
<dbReference type="AlphaFoldDB" id="A0AAN9AFB9"/>
<organism evidence="1 2">
    <name type="scientific">Halocaridina rubra</name>
    <name type="common">Hawaiian red shrimp</name>
    <dbReference type="NCBI Taxonomy" id="373956"/>
    <lineage>
        <taxon>Eukaryota</taxon>
        <taxon>Metazoa</taxon>
        <taxon>Ecdysozoa</taxon>
        <taxon>Arthropoda</taxon>
        <taxon>Crustacea</taxon>
        <taxon>Multicrustacea</taxon>
        <taxon>Malacostraca</taxon>
        <taxon>Eumalacostraca</taxon>
        <taxon>Eucarida</taxon>
        <taxon>Decapoda</taxon>
        <taxon>Pleocyemata</taxon>
        <taxon>Caridea</taxon>
        <taxon>Atyoidea</taxon>
        <taxon>Atyidae</taxon>
        <taxon>Halocaridina</taxon>
    </lineage>
</organism>
<accession>A0AAN9AFB9</accession>
<sequence length="64" mass="7355">MEERLNFELSWPIPFQSNRPSNVVSQQTAGVCTILINKIRLTKLDKLKSLHVNILFSATIQKED</sequence>
<proteinExistence type="predicted"/>
<protein>
    <submittedName>
        <fullName evidence="1">Uncharacterized protein</fullName>
    </submittedName>
</protein>
<keyword evidence="2" id="KW-1185">Reference proteome</keyword>
<dbReference type="Proteomes" id="UP001381693">
    <property type="component" value="Unassembled WGS sequence"/>
</dbReference>